<keyword evidence="3" id="KW-1185">Reference proteome</keyword>
<organism evidence="2 3">
    <name type="scientific">Neoroseomonas eburnea</name>
    <dbReference type="NCBI Taxonomy" id="1346889"/>
    <lineage>
        <taxon>Bacteria</taxon>
        <taxon>Pseudomonadati</taxon>
        <taxon>Pseudomonadota</taxon>
        <taxon>Alphaproteobacteria</taxon>
        <taxon>Acetobacterales</taxon>
        <taxon>Acetobacteraceae</taxon>
        <taxon>Neoroseomonas</taxon>
    </lineage>
</organism>
<protein>
    <submittedName>
        <fullName evidence="2">Glycosyltransferase family 4 protein</fullName>
    </submittedName>
</protein>
<feature type="domain" description="Glycosyl transferase family 1" evidence="1">
    <location>
        <begin position="225"/>
        <end position="365"/>
    </location>
</feature>
<dbReference type="PANTHER" id="PTHR12526:SF600">
    <property type="entry name" value="GLYCOSYL TRANSFERASE GROUP 1"/>
    <property type="match status" value="1"/>
</dbReference>
<evidence type="ECO:0000313" key="3">
    <source>
        <dbReference type="Proteomes" id="UP001138709"/>
    </source>
</evidence>
<reference evidence="2" key="1">
    <citation type="submission" date="2020-01" db="EMBL/GenBank/DDBJ databases">
        <authorList>
            <person name="Rat A."/>
        </authorList>
    </citation>
    <scope>NUCLEOTIDE SEQUENCE</scope>
    <source>
        <strain evidence="2">LMG 31228</strain>
    </source>
</reference>
<proteinExistence type="predicted"/>
<sequence length="409" mass="44047">MIAVQAAATQAPLPFALSAGRYVVTARAGDRILQPARARLIWAANTASATAALGIPTLLVGGPSAFPYGVENPAGKAAARRELERLYGVEGGFDIALLQDPKAPRGQDWIAGGQFIRQVLPEAGLVHTRDPAIALECARRKIDWIYEEHDEDYQVGFASQVGPFLQQPSCRAIVAITEPVARRLRAEGVPANRLLILDSGVSRAALHRREEAAERWRAAFLRPCYRHLAAYAGGLHDERGIEHILRAAALLPHVMFVLAGGSITDQARWSHAIEERGIGNLKLIGYQDHDAACTLQQAADVVLATRAPGPRAAITSPLKLYEYLLSGTPFVTAEISATAHVRSAGLAGLAYDPAAPDALAAAIATAFGRFPRRPGGYAQNIEAGLAFTWEERQRRLLSFVGPVLVRETF</sequence>
<dbReference type="Proteomes" id="UP001138709">
    <property type="component" value="Unassembled WGS sequence"/>
</dbReference>
<dbReference type="Gene3D" id="3.40.50.2000">
    <property type="entry name" value="Glycogen Phosphorylase B"/>
    <property type="match status" value="1"/>
</dbReference>
<evidence type="ECO:0000313" key="2">
    <source>
        <dbReference type="EMBL" id="MBR0681309.1"/>
    </source>
</evidence>
<gene>
    <name evidence="2" type="ORF">GXW74_12510</name>
</gene>
<dbReference type="RefSeq" id="WP_211846844.1">
    <property type="nucleotide sequence ID" value="NZ_JAAEDL010000011.1"/>
</dbReference>
<name>A0A9X9XC73_9PROT</name>
<dbReference type="AlphaFoldDB" id="A0A9X9XC73"/>
<dbReference type="InterPro" id="IPR001296">
    <property type="entry name" value="Glyco_trans_1"/>
</dbReference>
<accession>A0A9X9XC73</accession>
<dbReference type="SUPFAM" id="SSF53756">
    <property type="entry name" value="UDP-Glycosyltransferase/glycogen phosphorylase"/>
    <property type="match status" value="1"/>
</dbReference>
<dbReference type="PANTHER" id="PTHR12526">
    <property type="entry name" value="GLYCOSYLTRANSFERASE"/>
    <property type="match status" value="1"/>
</dbReference>
<dbReference type="Pfam" id="PF00534">
    <property type="entry name" value="Glycos_transf_1"/>
    <property type="match status" value="1"/>
</dbReference>
<dbReference type="EMBL" id="JAAEDL010000011">
    <property type="protein sequence ID" value="MBR0681309.1"/>
    <property type="molecule type" value="Genomic_DNA"/>
</dbReference>
<reference evidence="2" key="2">
    <citation type="journal article" date="2021" name="Syst. Appl. Microbiol.">
        <title>Roseomonas hellenica sp. nov., isolated from roots of wild-growing Alkanna tinctoria.</title>
        <authorList>
            <person name="Rat A."/>
            <person name="Naranjo H.D."/>
            <person name="Lebbe L."/>
            <person name="Cnockaert M."/>
            <person name="Krigas N."/>
            <person name="Grigoriadou K."/>
            <person name="Maloupa E."/>
            <person name="Willems A."/>
        </authorList>
    </citation>
    <scope>NUCLEOTIDE SEQUENCE</scope>
    <source>
        <strain evidence="2">LMG 31228</strain>
    </source>
</reference>
<dbReference type="GO" id="GO:0016757">
    <property type="term" value="F:glycosyltransferase activity"/>
    <property type="evidence" value="ECO:0007669"/>
    <property type="project" value="InterPro"/>
</dbReference>
<evidence type="ECO:0000259" key="1">
    <source>
        <dbReference type="Pfam" id="PF00534"/>
    </source>
</evidence>
<comment type="caution">
    <text evidence="2">The sequence shown here is derived from an EMBL/GenBank/DDBJ whole genome shotgun (WGS) entry which is preliminary data.</text>
</comment>